<dbReference type="Pfam" id="PF01820">
    <property type="entry name" value="Dala_Dala_lig_N"/>
    <property type="match status" value="1"/>
</dbReference>
<keyword evidence="9 20" id="KW-0547">Nucleotide-binding</keyword>
<dbReference type="GO" id="GO:0008716">
    <property type="term" value="F:D-alanine-D-alanine ligase activity"/>
    <property type="evidence" value="ECO:0007669"/>
    <property type="project" value="UniProtKB-UniRule"/>
</dbReference>
<keyword evidence="7 18" id="KW-0436">Ligase</keyword>
<evidence type="ECO:0000256" key="13">
    <source>
        <dbReference type="ARBA" id="ARBA00022984"/>
    </source>
</evidence>
<accession>A0A0G4Q9N7</accession>
<comment type="pathway">
    <text evidence="17">Glycan biosynthesis.</text>
</comment>
<dbReference type="InterPro" id="IPR000291">
    <property type="entry name" value="D-Ala_lig_Van_CS"/>
</dbReference>
<evidence type="ECO:0000313" key="24">
    <source>
        <dbReference type="EMBL" id="CRL62568.1"/>
    </source>
</evidence>
<evidence type="ECO:0000256" key="20">
    <source>
        <dbReference type="PIRSR" id="PIRSR039102-2"/>
    </source>
</evidence>
<comment type="cofactor">
    <cofactor evidence="21">
        <name>Mg(2+)</name>
        <dbReference type="ChEBI" id="CHEBI:18420"/>
    </cofactor>
    <cofactor evidence="21">
        <name>Mn(2+)</name>
        <dbReference type="ChEBI" id="CHEBI:29035"/>
    </cofactor>
    <text evidence="21">Binds 2 magnesium or manganese ions per subunit.</text>
</comment>
<feature type="binding site" evidence="20">
    <location>
        <begin position="314"/>
        <end position="315"/>
    </location>
    <ligand>
        <name>ATP</name>
        <dbReference type="ChEBI" id="CHEBI:30616"/>
    </ligand>
</feature>
<dbReference type="SUPFAM" id="SSF56059">
    <property type="entry name" value="Glutathione synthetase ATP-binding domain-like"/>
    <property type="match status" value="1"/>
</dbReference>
<comment type="cofactor">
    <cofactor evidence="1">
        <name>Mn(2+)</name>
        <dbReference type="ChEBI" id="CHEBI:29035"/>
    </cofactor>
</comment>
<evidence type="ECO:0000313" key="26">
    <source>
        <dbReference type="Proteomes" id="UP000183920"/>
    </source>
</evidence>
<evidence type="ECO:0000256" key="9">
    <source>
        <dbReference type="ARBA" id="ARBA00022741"/>
    </source>
</evidence>
<dbReference type="EC" id="6.3.2.4" evidence="18"/>
<dbReference type="EMBL" id="CVRY01000004">
    <property type="protein sequence ID" value="CRL62568.1"/>
    <property type="molecule type" value="Genomic_DNA"/>
</dbReference>
<dbReference type="NCBIfam" id="NF002378">
    <property type="entry name" value="PRK01372.1"/>
    <property type="match status" value="1"/>
</dbReference>
<evidence type="ECO:0000256" key="22">
    <source>
        <dbReference type="PROSITE-ProRule" id="PRU00409"/>
    </source>
</evidence>
<evidence type="ECO:0000256" key="12">
    <source>
        <dbReference type="ARBA" id="ARBA00022960"/>
    </source>
</evidence>
<comment type="subcellular location">
    <subcellularLocation>
        <location evidence="3 18">Cytoplasm</location>
    </subcellularLocation>
</comment>
<dbReference type="PROSITE" id="PS50975">
    <property type="entry name" value="ATP_GRASP"/>
    <property type="match status" value="1"/>
</dbReference>
<feature type="binding site" evidence="20">
    <location>
        <begin position="191"/>
        <end position="192"/>
    </location>
    <ligand>
        <name>ATP</name>
        <dbReference type="ChEBI" id="CHEBI:30616"/>
    </ligand>
</feature>
<keyword evidence="27" id="KW-1185">Reference proteome</keyword>
<dbReference type="NCBIfam" id="NF002525">
    <property type="entry name" value="PRK01966.1-1"/>
    <property type="match status" value="1"/>
</dbReference>
<dbReference type="AlphaFoldDB" id="A0A0G4Q9N7"/>
<feature type="binding site" evidence="21">
    <location>
        <position position="315"/>
    </location>
    <ligand>
        <name>Mg(2+)</name>
        <dbReference type="ChEBI" id="CHEBI:18420"/>
        <label>1</label>
    </ligand>
</feature>
<dbReference type="InterPro" id="IPR013815">
    <property type="entry name" value="ATP_grasp_subdomain_1"/>
</dbReference>
<feature type="binding site" evidence="20">
    <location>
        <begin position="183"/>
        <end position="185"/>
    </location>
    <ligand>
        <name>ATP</name>
        <dbReference type="ChEBI" id="CHEBI:30616"/>
    </ligand>
</feature>
<reference evidence="26" key="1">
    <citation type="submission" date="2015-06" db="EMBL/GenBank/DDBJ databases">
        <authorList>
            <person name="Urmite Genomes"/>
        </authorList>
    </citation>
    <scope>NUCLEOTIDE SEQUENCE [LARGE SCALE GENOMIC DNA]</scope>
    <source>
        <strain evidence="26">CSUR P1867</strain>
    </source>
</reference>
<reference evidence="24" key="2">
    <citation type="submission" date="2015-06" db="EMBL/GenBank/DDBJ databases">
        <authorList>
            <person name="Urmite Genomes Urmite Genomes"/>
        </authorList>
    </citation>
    <scope>NUCLEOTIDE SEQUENCE [LARGE SCALE GENOMIC DNA]</scope>
    <source>
        <strain evidence="24">CSUR P1867</strain>
    </source>
</reference>
<dbReference type="UniPathway" id="UPA00219"/>
<name>A0A0G4Q9N7_9GAMM</name>
<evidence type="ECO:0000256" key="4">
    <source>
        <dbReference type="ARBA" id="ARBA00004752"/>
    </source>
</evidence>
<dbReference type="InterPro" id="IPR005905">
    <property type="entry name" value="D_ala_D_ala"/>
</dbReference>
<evidence type="ECO:0000256" key="7">
    <source>
        <dbReference type="ARBA" id="ARBA00022598"/>
    </source>
</evidence>
<dbReference type="SUPFAM" id="SSF52440">
    <property type="entry name" value="PreATP-grasp domain"/>
    <property type="match status" value="1"/>
</dbReference>
<keyword evidence="14 21" id="KW-0464">Manganese</keyword>
<dbReference type="PROSITE" id="PS00844">
    <property type="entry name" value="DALA_DALA_LIGASE_2"/>
    <property type="match status" value="1"/>
</dbReference>
<feature type="binding site" evidence="20">
    <location>
        <position position="141"/>
    </location>
    <ligand>
        <name>ATP</name>
        <dbReference type="ChEBI" id="CHEBI:30616"/>
    </ligand>
</feature>
<dbReference type="PIRSF" id="PIRSF039102">
    <property type="entry name" value="Ddl/VanB"/>
    <property type="match status" value="1"/>
</dbReference>
<dbReference type="PANTHER" id="PTHR23132">
    <property type="entry name" value="D-ALANINE--D-ALANINE LIGASE"/>
    <property type="match status" value="1"/>
</dbReference>
<dbReference type="GO" id="GO:0009252">
    <property type="term" value="P:peptidoglycan biosynthetic process"/>
    <property type="evidence" value="ECO:0007669"/>
    <property type="project" value="UniProtKB-UniRule"/>
</dbReference>
<proteinExistence type="inferred from homology"/>
<keyword evidence="8 21" id="KW-0479">Metal-binding</keyword>
<feature type="binding site" evidence="21">
    <location>
        <position position="315"/>
    </location>
    <ligand>
        <name>Mg(2+)</name>
        <dbReference type="ChEBI" id="CHEBI:18420"/>
        <label>2</label>
    </ligand>
</feature>
<dbReference type="Pfam" id="PF07478">
    <property type="entry name" value="Dala_Dala_lig_C"/>
    <property type="match status" value="1"/>
</dbReference>
<evidence type="ECO:0000256" key="11">
    <source>
        <dbReference type="ARBA" id="ARBA00022842"/>
    </source>
</evidence>
<keyword evidence="10 22" id="KW-0067">ATP-binding</keyword>
<evidence type="ECO:0000256" key="19">
    <source>
        <dbReference type="PIRSR" id="PIRSR039102-1"/>
    </source>
</evidence>
<evidence type="ECO:0000256" key="16">
    <source>
        <dbReference type="ARBA" id="ARBA00047614"/>
    </source>
</evidence>
<dbReference type="NCBIfam" id="NF002528">
    <property type="entry name" value="PRK01966.1-4"/>
    <property type="match status" value="1"/>
</dbReference>
<feature type="active site" evidence="19">
    <location>
        <position position="16"/>
    </location>
</feature>
<dbReference type="InterPro" id="IPR011761">
    <property type="entry name" value="ATP-grasp"/>
</dbReference>
<evidence type="ECO:0000256" key="17">
    <source>
        <dbReference type="ARBA" id="ARBA00060592"/>
    </source>
</evidence>
<accession>A0A379EM76</accession>
<dbReference type="PANTHER" id="PTHR23132:SF25">
    <property type="entry name" value="D-ALANINE--D-ALANINE LIGASE A"/>
    <property type="match status" value="1"/>
</dbReference>
<dbReference type="Gene3D" id="3.40.50.20">
    <property type="match status" value="1"/>
</dbReference>
<feature type="active site" evidence="19">
    <location>
        <position position="191"/>
    </location>
</feature>
<dbReference type="FunFam" id="3.30.470.20:FF:000008">
    <property type="entry name" value="D-alanine--D-alanine ligase"/>
    <property type="match status" value="1"/>
</dbReference>
<dbReference type="Gene3D" id="3.30.470.20">
    <property type="entry name" value="ATP-grasp fold, B domain"/>
    <property type="match status" value="1"/>
</dbReference>
<comment type="function">
    <text evidence="2 18">Cell wall formation.</text>
</comment>
<comment type="pathway">
    <text evidence="4 18">Cell wall biogenesis; peptidoglycan biosynthesis.</text>
</comment>
<dbReference type="GO" id="GO:0046872">
    <property type="term" value="F:metal ion binding"/>
    <property type="evidence" value="ECO:0007669"/>
    <property type="project" value="UniProtKB-KW"/>
</dbReference>
<dbReference type="FunFam" id="3.30.1490.20:FF:000007">
    <property type="entry name" value="D-alanine--D-alanine ligase"/>
    <property type="match status" value="1"/>
</dbReference>
<dbReference type="RefSeq" id="WP_006536812.1">
    <property type="nucleotide sequence ID" value="NZ_CAXOKJ010000001.1"/>
</dbReference>
<protein>
    <recommendedName>
        <fullName evidence="18">D-alanine--D-alanine ligase</fullName>
        <ecNumber evidence="18">6.3.2.4</ecNumber>
    </recommendedName>
    <alternativeName>
        <fullName evidence="18">D-Ala-D-Ala ligase</fullName>
    </alternativeName>
    <alternativeName>
        <fullName evidence="18">D-alanylalanine synthetase</fullName>
    </alternativeName>
</protein>
<feature type="binding site" evidence="20">
    <location>
        <begin position="221"/>
        <end position="228"/>
    </location>
    <ligand>
        <name>ATP</name>
        <dbReference type="ChEBI" id="CHEBI:30616"/>
    </ligand>
</feature>
<gene>
    <name evidence="24" type="primary">ddlA</name>
    <name evidence="18" type="synonym">ddl</name>
    <name evidence="24" type="ORF">BN1804_02016</name>
    <name evidence="25" type="ORF">JFQ69_02135</name>
</gene>
<dbReference type="GO" id="GO:0005524">
    <property type="term" value="F:ATP binding"/>
    <property type="evidence" value="ECO:0007669"/>
    <property type="project" value="UniProtKB-UniRule"/>
</dbReference>
<feature type="binding site" evidence="21">
    <location>
        <position position="302"/>
    </location>
    <ligand>
        <name>Mg(2+)</name>
        <dbReference type="ChEBI" id="CHEBI:18420"/>
        <label>1</label>
    </ligand>
</feature>
<dbReference type="NCBIfam" id="TIGR01205">
    <property type="entry name" value="D_ala_D_alaTIGR"/>
    <property type="match status" value="1"/>
</dbReference>
<keyword evidence="12 18" id="KW-0133">Cell shape</keyword>
<keyword evidence="6 18" id="KW-0963">Cytoplasm</keyword>
<dbReference type="Proteomes" id="UP000619976">
    <property type="component" value="Unassembled WGS sequence"/>
</dbReference>
<evidence type="ECO:0000313" key="25">
    <source>
        <dbReference type="EMBL" id="MBJ2116474.1"/>
    </source>
</evidence>
<feature type="binding site" evidence="21">
    <location>
        <position position="317"/>
    </location>
    <ligand>
        <name>Mg(2+)</name>
        <dbReference type="ChEBI" id="CHEBI:18420"/>
        <label>2</label>
    </ligand>
</feature>
<evidence type="ECO:0000313" key="27">
    <source>
        <dbReference type="Proteomes" id="UP000619976"/>
    </source>
</evidence>
<feature type="active site" evidence="19">
    <location>
        <position position="326"/>
    </location>
</feature>
<dbReference type="Proteomes" id="UP000183920">
    <property type="component" value="Unassembled WGS sequence"/>
</dbReference>
<comment type="similarity">
    <text evidence="5 18">Belongs to the D-alanine--D-alanine ligase family.</text>
</comment>
<dbReference type="GO" id="GO:0005829">
    <property type="term" value="C:cytosol"/>
    <property type="evidence" value="ECO:0007669"/>
    <property type="project" value="TreeGrafter"/>
</dbReference>
<dbReference type="InterPro" id="IPR011095">
    <property type="entry name" value="Dala_Dala_lig_C"/>
</dbReference>
<evidence type="ECO:0000256" key="2">
    <source>
        <dbReference type="ARBA" id="ARBA00003921"/>
    </source>
</evidence>
<evidence type="ECO:0000256" key="10">
    <source>
        <dbReference type="ARBA" id="ARBA00022840"/>
    </source>
</evidence>
<evidence type="ECO:0000256" key="1">
    <source>
        <dbReference type="ARBA" id="ARBA00001936"/>
    </source>
</evidence>
<evidence type="ECO:0000256" key="5">
    <source>
        <dbReference type="ARBA" id="ARBA00010871"/>
    </source>
</evidence>
<dbReference type="InterPro" id="IPR011127">
    <property type="entry name" value="Dala_Dala_lig_N"/>
</dbReference>
<dbReference type="GO" id="GO:0008360">
    <property type="term" value="P:regulation of cell shape"/>
    <property type="evidence" value="ECO:0007669"/>
    <property type="project" value="UniProtKB-KW"/>
</dbReference>
<evidence type="ECO:0000256" key="8">
    <source>
        <dbReference type="ARBA" id="ARBA00022723"/>
    </source>
</evidence>
<keyword evidence="13 18" id="KW-0573">Peptidoglycan synthesis</keyword>
<evidence type="ECO:0000256" key="3">
    <source>
        <dbReference type="ARBA" id="ARBA00004496"/>
    </source>
</evidence>
<evidence type="ECO:0000259" key="23">
    <source>
        <dbReference type="PROSITE" id="PS50975"/>
    </source>
</evidence>
<dbReference type="EMBL" id="JAEKCB010000001">
    <property type="protein sequence ID" value="MBJ2116474.1"/>
    <property type="molecule type" value="Genomic_DNA"/>
</dbReference>
<dbReference type="Gene3D" id="3.30.1490.20">
    <property type="entry name" value="ATP-grasp fold, A domain"/>
    <property type="match status" value="1"/>
</dbReference>
<organism evidence="24 26">
    <name type="scientific">Proteus penneri</name>
    <dbReference type="NCBI Taxonomy" id="102862"/>
    <lineage>
        <taxon>Bacteria</taxon>
        <taxon>Pseudomonadati</taxon>
        <taxon>Pseudomonadota</taxon>
        <taxon>Gammaproteobacteria</taxon>
        <taxon>Enterobacterales</taxon>
        <taxon>Morganellaceae</taxon>
        <taxon>Proteus</taxon>
    </lineage>
</organism>
<evidence type="ECO:0000256" key="15">
    <source>
        <dbReference type="ARBA" id="ARBA00023316"/>
    </source>
</evidence>
<dbReference type="GeneID" id="76522893"/>
<keyword evidence="15 18" id="KW-0961">Cell wall biogenesis/degradation</keyword>
<evidence type="ECO:0000256" key="21">
    <source>
        <dbReference type="PIRSR" id="PIRSR039102-3"/>
    </source>
</evidence>
<sequence>MSKLRVAIIFGGKSTEHQVSLQSAKNIINELDRTKFDLCLIGINEQGQWHEYSETDYLLNSDNPKTISLSKPLRAVAIIPGSVKKQFISLEDGQALPQIDVVFPIVHGAYGEDGTLQGLLHMIDMPYVGPNIMSSAACMDKDITKRLLDGAGLAVAPFITIMAHQINDIHYNEMVRQLGLPLFIKPANLGSSVGISKVNNEEEFNAALEMAFEYDLKVIVESAIVGREIECAVLGNEDPEVSPCGEIVLNDAFYAYNTKYIDEDGAKVVVPAVMDENTSLHIRQVALKAYRVLNCLGMARVDVFLTQDNRVVINEINTLPGFTNISMYPKLWQSAGLGYQSLITKLIELALDHHRKTAVLKTKCEL</sequence>
<feature type="domain" description="ATP-grasp" evidence="23">
    <location>
        <begin position="145"/>
        <end position="348"/>
    </location>
</feature>
<evidence type="ECO:0000256" key="6">
    <source>
        <dbReference type="ARBA" id="ARBA00022490"/>
    </source>
</evidence>
<dbReference type="HAMAP" id="MF_00047">
    <property type="entry name" value="Dala_Dala_lig"/>
    <property type="match status" value="1"/>
</dbReference>
<keyword evidence="11 21" id="KW-0460">Magnesium</keyword>
<comment type="catalytic activity">
    <reaction evidence="16 18">
        <text>2 D-alanine + ATP = D-alanyl-D-alanine + ADP + phosphate + H(+)</text>
        <dbReference type="Rhea" id="RHEA:11224"/>
        <dbReference type="ChEBI" id="CHEBI:15378"/>
        <dbReference type="ChEBI" id="CHEBI:30616"/>
        <dbReference type="ChEBI" id="CHEBI:43474"/>
        <dbReference type="ChEBI" id="CHEBI:57416"/>
        <dbReference type="ChEBI" id="CHEBI:57822"/>
        <dbReference type="ChEBI" id="CHEBI:456216"/>
        <dbReference type="EC" id="6.3.2.4"/>
    </reaction>
</comment>
<dbReference type="PROSITE" id="PS00843">
    <property type="entry name" value="DALA_DALA_LIGASE_1"/>
    <property type="match status" value="1"/>
</dbReference>
<dbReference type="GO" id="GO:0071555">
    <property type="term" value="P:cell wall organization"/>
    <property type="evidence" value="ECO:0007669"/>
    <property type="project" value="UniProtKB-KW"/>
</dbReference>
<dbReference type="InterPro" id="IPR016185">
    <property type="entry name" value="PreATP-grasp_dom_sf"/>
</dbReference>
<reference evidence="25 27" key="3">
    <citation type="submission" date="2020-12" db="EMBL/GenBank/DDBJ databases">
        <title>Enhanced detection system for hospital associated transmission using whole genome sequencing surveillance.</title>
        <authorList>
            <person name="Harrison L.H."/>
            <person name="Van Tyne D."/>
            <person name="Marsh J.W."/>
            <person name="Griffith M.P."/>
            <person name="Snyder D.J."/>
            <person name="Cooper V.S."/>
            <person name="Mustapha M."/>
        </authorList>
    </citation>
    <scope>NUCLEOTIDE SEQUENCE [LARGE SCALE GENOMIC DNA]</scope>
    <source>
        <strain evidence="25 27">PR00195</strain>
    </source>
</reference>
<evidence type="ECO:0000256" key="14">
    <source>
        <dbReference type="ARBA" id="ARBA00023211"/>
    </source>
</evidence>
<evidence type="ECO:0000256" key="18">
    <source>
        <dbReference type="HAMAP-Rule" id="MF_00047"/>
    </source>
</evidence>